<dbReference type="EMBL" id="GBRH01199659">
    <property type="protein sequence ID" value="JAD98236.1"/>
    <property type="molecule type" value="Transcribed_RNA"/>
</dbReference>
<sequence>MNLEPTYRDRHIYRVLAYSNPSQLQVIIKRVTS</sequence>
<accession>A0A0A9EDU7</accession>
<protein>
    <submittedName>
        <fullName evidence="1">Uncharacterized protein</fullName>
    </submittedName>
</protein>
<organism evidence="1">
    <name type="scientific">Arundo donax</name>
    <name type="common">Giant reed</name>
    <name type="synonym">Donax arundinaceus</name>
    <dbReference type="NCBI Taxonomy" id="35708"/>
    <lineage>
        <taxon>Eukaryota</taxon>
        <taxon>Viridiplantae</taxon>
        <taxon>Streptophyta</taxon>
        <taxon>Embryophyta</taxon>
        <taxon>Tracheophyta</taxon>
        <taxon>Spermatophyta</taxon>
        <taxon>Magnoliopsida</taxon>
        <taxon>Liliopsida</taxon>
        <taxon>Poales</taxon>
        <taxon>Poaceae</taxon>
        <taxon>PACMAD clade</taxon>
        <taxon>Arundinoideae</taxon>
        <taxon>Arundineae</taxon>
        <taxon>Arundo</taxon>
    </lineage>
</organism>
<evidence type="ECO:0000313" key="1">
    <source>
        <dbReference type="EMBL" id="JAD98236.1"/>
    </source>
</evidence>
<reference evidence="1" key="1">
    <citation type="submission" date="2014-09" db="EMBL/GenBank/DDBJ databases">
        <authorList>
            <person name="Magalhaes I.L.F."/>
            <person name="Oliveira U."/>
            <person name="Santos F.R."/>
            <person name="Vidigal T.H.D.A."/>
            <person name="Brescovit A.D."/>
            <person name="Santos A.J."/>
        </authorList>
    </citation>
    <scope>NUCLEOTIDE SEQUENCE</scope>
    <source>
        <tissue evidence="1">Shoot tissue taken approximately 20 cm above the soil surface</tissue>
    </source>
</reference>
<proteinExistence type="predicted"/>
<dbReference type="AlphaFoldDB" id="A0A0A9EDU7"/>
<name>A0A0A9EDU7_ARUDO</name>
<reference evidence="1" key="2">
    <citation type="journal article" date="2015" name="Data Brief">
        <title>Shoot transcriptome of the giant reed, Arundo donax.</title>
        <authorList>
            <person name="Barrero R.A."/>
            <person name="Guerrero F.D."/>
            <person name="Moolhuijzen P."/>
            <person name="Goolsby J.A."/>
            <person name="Tidwell J."/>
            <person name="Bellgard S.E."/>
            <person name="Bellgard M.I."/>
        </authorList>
    </citation>
    <scope>NUCLEOTIDE SEQUENCE</scope>
    <source>
        <tissue evidence="1">Shoot tissue taken approximately 20 cm above the soil surface</tissue>
    </source>
</reference>